<dbReference type="SUPFAM" id="SSF63829">
    <property type="entry name" value="Calcium-dependent phosphotriesterase"/>
    <property type="match status" value="1"/>
</dbReference>
<comment type="cofactor">
    <cofactor evidence="4">
        <name>Mg(2+)</name>
        <dbReference type="ChEBI" id="CHEBI:18420"/>
    </cofactor>
</comment>
<keyword evidence="9" id="KW-0963">Cytoplasm</keyword>
<dbReference type="KEGG" id="mgot:MgSA37_03482"/>
<comment type="cofactor">
    <cofactor evidence="15">
        <name>Zn(2+)</name>
        <dbReference type="ChEBI" id="CHEBI:29105"/>
    </cofactor>
    <text evidence="15">Binds 1 divalent metal cation per subunit.</text>
</comment>
<evidence type="ECO:0000256" key="15">
    <source>
        <dbReference type="PIRSR" id="PIRSR605511-2"/>
    </source>
</evidence>
<dbReference type="InterPro" id="IPR013658">
    <property type="entry name" value="SGL"/>
</dbReference>
<name>A0A120MYK4_9SPHI</name>
<evidence type="ECO:0000313" key="17">
    <source>
        <dbReference type="EMBL" id="BAU55301.1"/>
    </source>
</evidence>
<evidence type="ECO:0000256" key="7">
    <source>
        <dbReference type="ARBA" id="ARBA00013227"/>
    </source>
</evidence>
<dbReference type="Proteomes" id="UP000218263">
    <property type="component" value="Chromosome"/>
</dbReference>
<comment type="similarity">
    <text evidence="6">Belongs to the SMP-30/CGR1 family.</text>
</comment>
<evidence type="ECO:0000256" key="12">
    <source>
        <dbReference type="ARBA" id="ARBA00022837"/>
    </source>
</evidence>
<dbReference type="GO" id="GO:0004341">
    <property type="term" value="F:gluconolactonase activity"/>
    <property type="evidence" value="ECO:0007669"/>
    <property type="project" value="UniProtKB-EC"/>
</dbReference>
<dbReference type="GO" id="GO:0005737">
    <property type="term" value="C:cytoplasm"/>
    <property type="evidence" value="ECO:0007669"/>
    <property type="project" value="UniProtKB-SubCell"/>
</dbReference>
<dbReference type="InterPro" id="IPR008367">
    <property type="entry name" value="Regucalcin"/>
</dbReference>
<dbReference type="PRINTS" id="PR01791">
    <property type="entry name" value="REGUCALCIN"/>
</dbReference>
<evidence type="ECO:0000256" key="8">
    <source>
        <dbReference type="ARBA" id="ARBA00016808"/>
    </source>
</evidence>
<reference evidence="17 18" key="1">
    <citation type="submission" date="2015-12" db="EMBL/GenBank/DDBJ databases">
        <title>Genome sequence of Mucilaginibacter gotjawali.</title>
        <authorList>
            <person name="Lee J.S."/>
            <person name="Lee K.C."/>
            <person name="Kim K.K."/>
            <person name="Lee B.W."/>
        </authorList>
    </citation>
    <scope>NUCLEOTIDE SEQUENCE [LARGE SCALE GENOMIC DNA]</scope>
    <source>
        <strain evidence="17 18">SA3-7</strain>
    </source>
</reference>
<evidence type="ECO:0000256" key="9">
    <source>
        <dbReference type="ARBA" id="ARBA00022490"/>
    </source>
</evidence>
<dbReference type="RefSeq" id="WP_232010667.1">
    <property type="nucleotide sequence ID" value="NZ_AP017313.1"/>
</dbReference>
<evidence type="ECO:0000256" key="13">
    <source>
        <dbReference type="ARBA" id="ARBA00032464"/>
    </source>
</evidence>
<gene>
    <name evidence="17" type="primary">araB_2</name>
    <name evidence="17" type="ORF">MgSA37_03482</name>
</gene>
<evidence type="ECO:0000256" key="3">
    <source>
        <dbReference type="ARBA" id="ARBA00001936"/>
    </source>
</evidence>
<feature type="active site" description="Proton donor/acceptor" evidence="14">
    <location>
        <position position="90"/>
    </location>
</feature>
<evidence type="ECO:0000256" key="14">
    <source>
        <dbReference type="PIRSR" id="PIRSR605511-1"/>
    </source>
</evidence>
<evidence type="ECO:0000256" key="10">
    <source>
        <dbReference type="ARBA" id="ARBA00022723"/>
    </source>
</evidence>
<evidence type="ECO:0000256" key="5">
    <source>
        <dbReference type="ARBA" id="ARBA00004496"/>
    </source>
</evidence>
<dbReference type="InterPro" id="IPR011042">
    <property type="entry name" value="6-blade_b-propeller_TolB-like"/>
</dbReference>
<comment type="cofactor">
    <cofactor evidence="3">
        <name>Mn(2+)</name>
        <dbReference type="ChEBI" id="CHEBI:29035"/>
    </cofactor>
</comment>
<dbReference type="AlphaFoldDB" id="A0A120MYK4"/>
<dbReference type="GO" id="GO:0005509">
    <property type="term" value="F:calcium ion binding"/>
    <property type="evidence" value="ECO:0007669"/>
    <property type="project" value="InterPro"/>
</dbReference>
<organism evidence="17 18">
    <name type="scientific">Mucilaginibacter gotjawali</name>
    <dbReference type="NCBI Taxonomy" id="1550579"/>
    <lineage>
        <taxon>Bacteria</taxon>
        <taxon>Pseudomonadati</taxon>
        <taxon>Bacteroidota</taxon>
        <taxon>Sphingobacteriia</taxon>
        <taxon>Sphingobacteriales</taxon>
        <taxon>Sphingobacteriaceae</taxon>
        <taxon>Mucilaginibacter</taxon>
    </lineage>
</organism>
<dbReference type="PANTHER" id="PTHR10907">
    <property type="entry name" value="REGUCALCIN"/>
    <property type="match status" value="1"/>
</dbReference>
<comment type="subcellular location">
    <subcellularLocation>
        <location evidence="5">Cytoplasm</location>
    </subcellularLocation>
</comment>
<dbReference type="Gene3D" id="2.120.10.30">
    <property type="entry name" value="TolB, C-terminal domain"/>
    <property type="match status" value="1"/>
</dbReference>
<dbReference type="GO" id="GO:0019853">
    <property type="term" value="P:L-ascorbic acid biosynthetic process"/>
    <property type="evidence" value="ECO:0007669"/>
    <property type="project" value="TreeGrafter"/>
</dbReference>
<dbReference type="InterPro" id="IPR005511">
    <property type="entry name" value="SMP-30"/>
</dbReference>
<keyword evidence="15" id="KW-0862">Zinc</keyword>
<evidence type="ECO:0000259" key="16">
    <source>
        <dbReference type="Pfam" id="PF08450"/>
    </source>
</evidence>
<keyword evidence="18" id="KW-1185">Reference proteome</keyword>
<dbReference type="EC" id="3.1.1.17" evidence="7"/>
<evidence type="ECO:0000256" key="6">
    <source>
        <dbReference type="ARBA" id="ARBA00008853"/>
    </source>
</evidence>
<evidence type="ECO:0000256" key="11">
    <source>
        <dbReference type="ARBA" id="ARBA00022801"/>
    </source>
</evidence>
<dbReference type="EMBL" id="AP017313">
    <property type="protein sequence ID" value="BAU55301.1"/>
    <property type="molecule type" value="Genomic_DNA"/>
</dbReference>
<feature type="domain" description="SMP-30/Gluconolactonase/LRE-like region" evidence="16">
    <location>
        <begin position="6"/>
        <end position="149"/>
    </location>
</feature>
<evidence type="ECO:0000313" key="18">
    <source>
        <dbReference type="Proteomes" id="UP000218263"/>
    </source>
</evidence>
<comment type="cofactor">
    <cofactor evidence="2">
        <name>Ca(2+)</name>
        <dbReference type="ChEBI" id="CHEBI:29108"/>
    </cofactor>
</comment>
<keyword evidence="10 15" id="KW-0479">Metal-binding</keyword>
<evidence type="ECO:0000256" key="1">
    <source>
        <dbReference type="ARBA" id="ARBA00001589"/>
    </source>
</evidence>
<accession>A0A120MYK4</accession>
<proteinExistence type="inferred from homology"/>
<evidence type="ECO:0000256" key="2">
    <source>
        <dbReference type="ARBA" id="ARBA00001913"/>
    </source>
</evidence>
<dbReference type="PANTHER" id="PTHR10907:SF47">
    <property type="entry name" value="REGUCALCIN"/>
    <property type="match status" value="1"/>
</dbReference>
<evidence type="ECO:0000256" key="4">
    <source>
        <dbReference type="ARBA" id="ARBA00001946"/>
    </source>
</evidence>
<keyword evidence="11 17" id="KW-0378">Hydrolase</keyword>
<feature type="binding site" evidence="15">
    <location>
        <position position="40"/>
    </location>
    <ligand>
        <name>a divalent metal cation</name>
        <dbReference type="ChEBI" id="CHEBI:60240"/>
    </ligand>
</feature>
<dbReference type="GO" id="GO:0030234">
    <property type="term" value="F:enzyme regulator activity"/>
    <property type="evidence" value="ECO:0007669"/>
    <property type="project" value="InterPro"/>
</dbReference>
<feature type="binding site" evidence="15">
    <location>
        <position position="90"/>
    </location>
    <ligand>
        <name>a divalent metal cation</name>
        <dbReference type="ChEBI" id="CHEBI:60240"/>
    </ligand>
</feature>
<dbReference type="PRINTS" id="PR01790">
    <property type="entry name" value="SMP30FAMILY"/>
</dbReference>
<sequence>MADFGLGTMSHTDEPEKGSFYVLDTNHSVTKKMSNVSISNGMAWSADHKIFYYIDTPTFTVVAYDFDKKTAEISNKRIIINIPKEDGSPDGMTIDSGGMLWIAHWDGWQITRWNPDTGKKLLSIPLPAARITSCAFGGDNLEDLYITSAKIGLNNDQLASQPLAGSLFVIKNIGYKGLPAFQFGSQ</sequence>
<dbReference type="Pfam" id="PF08450">
    <property type="entry name" value="SGL"/>
    <property type="match status" value="1"/>
</dbReference>
<protein>
    <recommendedName>
        <fullName evidence="8">Regucalcin</fullName>
        <ecNumber evidence="7">3.1.1.17</ecNumber>
    </recommendedName>
    <alternativeName>
        <fullName evidence="13">Gluconolactonase</fullName>
    </alternativeName>
</protein>
<keyword evidence="12" id="KW-0106">Calcium</keyword>
<comment type="catalytic activity">
    <reaction evidence="1">
        <text>D-glucono-1,5-lactone + H2O = D-gluconate + H(+)</text>
        <dbReference type="Rhea" id="RHEA:10440"/>
        <dbReference type="ChEBI" id="CHEBI:15377"/>
        <dbReference type="ChEBI" id="CHEBI:15378"/>
        <dbReference type="ChEBI" id="CHEBI:16217"/>
        <dbReference type="ChEBI" id="CHEBI:18391"/>
        <dbReference type="EC" id="3.1.1.17"/>
    </reaction>
</comment>